<comment type="caution">
    <text evidence="1">The sequence shown here is derived from an EMBL/GenBank/DDBJ whole genome shotgun (WGS) entry which is preliminary data.</text>
</comment>
<keyword evidence="2" id="KW-1185">Reference proteome</keyword>
<name>A0ACC2JTA0_9PEZI</name>
<reference evidence="1" key="1">
    <citation type="submission" date="2022-12" db="EMBL/GenBank/DDBJ databases">
        <title>Genome Sequence of Lasiodiplodia mahajangana.</title>
        <authorList>
            <person name="Buettner E."/>
        </authorList>
    </citation>
    <scope>NUCLEOTIDE SEQUENCE</scope>
    <source>
        <strain evidence="1">VT137</strain>
    </source>
</reference>
<accession>A0ACC2JTA0</accession>
<organism evidence="1 2">
    <name type="scientific">Lasiodiplodia mahajangana</name>
    <dbReference type="NCBI Taxonomy" id="1108764"/>
    <lineage>
        <taxon>Eukaryota</taxon>
        <taxon>Fungi</taxon>
        <taxon>Dikarya</taxon>
        <taxon>Ascomycota</taxon>
        <taxon>Pezizomycotina</taxon>
        <taxon>Dothideomycetes</taxon>
        <taxon>Dothideomycetes incertae sedis</taxon>
        <taxon>Botryosphaeriales</taxon>
        <taxon>Botryosphaeriaceae</taxon>
        <taxon>Lasiodiplodia</taxon>
    </lineage>
</organism>
<sequence length="263" mass="28871">MRKRNRFPSLHLIKPILNPNCKRCDSTLGRARQPSMDIIGSAAAVTQLLAQAISLWQQIIVARDTVKTGPKTLADTSSQLANLSNIVLEIEREPLLHTPEVYMQIRIIKFIATEICQRLEAMAALQSRSTLRQGIRAWSRGPRDEAKLADVLKRLENAKTELIIRMNVIQVNLTGGIAEEMGRFLKDTKTGTRAQSEKTSNGHTLLIHGNEVKGIGDQVNGIVGVENSSRRTAAKITGNIAHGKQQNIIAGKGSLKMLQGLSS</sequence>
<dbReference type="Proteomes" id="UP001153332">
    <property type="component" value="Unassembled WGS sequence"/>
</dbReference>
<proteinExistence type="predicted"/>
<evidence type="ECO:0000313" key="1">
    <source>
        <dbReference type="EMBL" id="KAJ8130498.1"/>
    </source>
</evidence>
<gene>
    <name evidence="1" type="ORF">O1611_g3130</name>
</gene>
<dbReference type="EMBL" id="JAPUUL010000485">
    <property type="protein sequence ID" value="KAJ8130498.1"/>
    <property type="molecule type" value="Genomic_DNA"/>
</dbReference>
<protein>
    <submittedName>
        <fullName evidence="1">Uncharacterized protein</fullName>
    </submittedName>
</protein>
<evidence type="ECO:0000313" key="2">
    <source>
        <dbReference type="Proteomes" id="UP001153332"/>
    </source>
</evidence>